<sequence>MRWPHISNEPLSSRAGNRLQDPCAPIAHPLPEGQANKEVKPMANMIWLGAAVSLVGLAGLIWCIVIAASAKRNSLDDDEMRRRLQKVVVLNMIALLLSLIGLAIVVVGIMLS</sequence>
<gene>
    <name evidence="3" type="ORF">ACFFUT_09065</name>
</gene>
<organism evidence="3 4">
    <name type="scientific">Pseudohalocynthiibacter aestuariivivens</name>
    <dbReference type="NCBI Taxonomy" id="1591409"/>
    <lineage>
        <taxon>Bacteria</taxon>
        <taxon>Pseudomonadati</taxon>
        <taxon>Pseudomonadota</taxon>
        <taxon>Alphaproteobacteria</taxon>
        <taxon>Rhodobacterales</taxon>
        <taxon>Paracoccaceae</taxon>
        <taxon>Pseudohalocynthiibacter</taxon>
    </lineage>
</organism>
<name>A0ABV5JEN5_9RHOB</name>
<dbReference type="EMBL" id="JBHMEA010000033">
    <property type="protein sequence ID" value="MFB9231934.1"/>
    <property type="molecule type" value="Genomic_DNA"/>
</dbReference>
<feature type="region of interest" description="Disordered" evidence="1">
    <location>
        <begin position="1"/>
        <end position="32"/>
    </location>
</feature>
<keyword evidence="2" id="KW-0472">Membrane</keyword>
<evidence type="ECO:0000256" key="2">
    <source>
        <dbReference type="SAM" id="Phobius"/>
    </source>
</evidence>
<evidence type="ECO:0000313" key="3">
    <source>
        <dbReference type="EMBL" id="MFB9231934.1"/>
    </source>
</evidence>
<comment type="caution">
    <text evidence="3">The sequence shown here is derived from an EMBL/GenBank/DDBJ whole genome shotgun (WGS) entry which is preliminary data.</text>
</comment>
<dbReference type="Proteomes" id="UP001589683">
    <property type="component" value="Unassembled WGS sequence"/>
</dbReference>
<evidence type="ECO:0000313" key="4">
    <source>
        <dbReference type="Proteomes" id="UP001589683"/>
    </source>
</evidence>
<protein>
    <submittedName>
        <fullName evidence="3">Uncharacterized protein</fullName>
    </submittedName>
</protein>
<keyword evidence="2" id="KW-1133">Transmembrane helix</keyword>
<feature type="transmembrane region" description="Helical" evidence="2">
    <location>
        <begin position="88"/>
        <end position="111"/>
    </location>
</feature>
<evidence type="ECO:0000256" key="1">
    <source>
        <dbReference type="SAM" id="MobiDB-lite"/>
    </source>
</evidence>
<dbReference type="RefSeq" id="WP_377608799.1">
    <property type="nucleotide sequence ID" value="NZ_JAGFNU010000004.1"/>
</dbReference>
<accession>A0ABV5JEN5</accession>
<keyword evidence="2" id="KW-0812">Transmembrane</keyword>
<feature type="transmembrane region" description="Helical" evidence="2">
    <location>
        <begin position="46"/>
        <end position="68"/>
    </location>
</feature>
<reference evidence="3 4" key="1">
    <citation type="submission" date="2024-09" db="EMBL/GenBank/DDBJ databases">
        <authorList>
            <person name="Sun Q."/>
            <person name="Mori K."/>
        </authorList>
    </citation>
    <scope>NUCLEOTIDE SEQUENCE [LARGE SCALE GENOMIC DNA]</scope>
    <source>
        <strain evidence="3 4">CECT 8726</strain>
    </source>
</reference>
<proteinExistence type="predicted"/>
<keyword evidence="4" id="KW-1185">Reference proteome</keyword>